<dbReference type="AlphaFoldDB" id="A0AAV3XWZ4"/>
<feature type="transmembrane region" description="Helical" evidence="4">
    <location>
        <begin position="195"/>
        <end position="213"/>
    </location>
</feature>
<keyword evidence="4" id="KW-1133">Transmembrane helix</keyword>
<feature type="transmembrane region" description="Helical" evidence="4">
    <location>
        <begin position="12"/>
        <end position="34"/>
    </location>
</feature>
<gene>
    <name evidence="6" type="ORF">PoB_000077900</name>
</gene>
<evidence type="ECO:0000256" key="3">
    <source>
        <dbReference type="ARBA" id="ARBA00023157"/>
    </source>
</evidence>
<comment type="similarity">
    <text evidence="1">Belongs to the folate receptor family.</text>
</comment>
<keyword evidence="2" id="KW-0732">Signal</keyword>
<keyword evidence="4" id="KW-0812">Transmembrane</keyword>
<comment type="caution">
    <text evidence="6">The sequence shown here is derived from an EMBL/GenBank/DDBJ whole genome shotgun (WGS) entry which is preliminary data.</text>
</comment>
<dbReference type="InterPro" id="IPR018143">
    <property type="entry name" value="Folate_rcpt-like"/>
</dbReference>
<accession>A0AAV3XWZ4</accession>
<feature type="domain" description="Folate receptor-like" evidence="5">
    <location>
        <begin position="60"/>
        <end position="167"/>
    </location>
</feature>
<evidence type="ECO:0000259" key="5">
    <source>
        <dbReference type="Pfam" id="PF03024"/>
    </source>
</evidence>
<evidence type="ECO:0000256" key="4">
    <source>
        <dbReference type="SAM" id="Phobius"/>
    </source>
</evidence>
<name>A0AAV3XWZ4_9GAST</name>
<dbReference type="GO" id="GO:0038023">
    <property type="term" value="F:signaling receptor activity"/>
    <property type="evidence" value="ECO:0007669"/>
    <property type="project" value="TreeGrafter"/>
</dbReference>
<keyword evidence="4" id="KW-0472">Membrane</keyword>
<keyword evidence="3" id="KW-1015">Disulfide bond</keyword>
<sequence length="216" mass="24871">MKRHPNCQCLPYRLWFWRIAYWLAFMFAFMLVLAETTEDVDSEGNPLLFEKEEHNCTYFYNARSPSPEAGLVNCTWYTSKSCCKRTEVTSVFAAMDPLYGASELCRNYINYLMCFFCSPDQEKFYKLNRVHVCLDYCEALYEECRSAGFNKILIGEAYANGTSFCEAQNFAVVENAECFKFNPNVFGGASSLTPMSLQILLIFFVLCAQNSFFSGF</sequence>
<keyword evidence="7" id="KW-1185">Reference proteome</keyword>
<evidence type="ECO:0000256" key="1">
    <source>
        <dbReference type="ARBA" id="ARBA00007932"/>
    </source>
</evidence>
<dbReference type="PANTHER" id="PTHR10517">
    <property type="entry name" value="FOLATE RECEPTOR"/>
    <property type="match status" value="1"/>
</dbReference>
<evidence type="ECO:0000256" key="2">
    <source>
        <dbReference type="ARBA" id="ARBA00022729"/>
    </source>
</evidence>
<proteinExistence type="inferred from homology"/>
<dbReference type="EMBL" id="BLXT01000074">
    <property type="protein sequence ID" value="GFN74273.1"/>
    <property type="molecule type" value="Genomic_DNA"/>
</dbReference>
<dbReference type="GO" id="GO:0009897">
    <property type="term" value="C:external side of plasma membrane"/>
    <property type="evidence" value="ECO:0007669"/>
    <property type="project" value="TreeGrafter"/>
</dbReference>
<organism evidence="6 7">
    <name type="scientific">Plakobranchus ocellatus</name>
    <dbReference type="NCBI Taxonomy" id="259542"/>
    <lineage>
        <taxon>Eukaryota</taxon>
        <taxon>Metazoa</taxon>
        <taxon>Spiralia</taxon>
        <taxon>Lophotrochozoa</taxon>
        <taxon>Mollusca</taxon>
        <taxon>Gastropoda</taxon>
        <taxon>Heterobranchia</taxon>
        <taxon>Euthyneura</taxon>
        <taxon>Panpulmonata</taxon>
        <taxon>Sacoglossa</taxon>
        <taxon>Placobranchoidea</taxon>
        <taxon>Plakobranchidae</taxon>
        <taxon>Plakobranchus</taxon>
    </lineage>
</organism>
<dbReference type="PANTHER" id="PTHR10517:SF28">
    <property type="entry name" value="COILIN"/>
    <property type="match status" value="1"/>
</dbReference>
<dbReference type="Pfam" id="PF03024">
    <property type="entry name" value="Folate_rec"/>
    <property type="match status" value="1"/>
</dbReference>
<evidence type="ECO:0000313" key="6">
    <source>
        <dbReference type="EMBL" id="GFN74273.1"/>
    </source>
</evidence>
<protein>
    <submittedName>
        <fullName evidence="6">Voltage-dependent calcium channel subunit alpha-2/delta-3-like</fullName>
    </submittedName>
</protein>
<reference evidence="6 7" key="1">
    <citation type="journal article" date="2021" name="Elife">
        <title>Chloroplast acquisition without the gene transfer in kleptoplastic sea slugs, Plakobranchus ocellatus.</title>
        <authorList>
            <person name="Maeda T."/>
            <person name="Takahashi S."/>
            <person name="Yoshida T."/>
            <person name="Shimamura S."/>
            <person name="Takaki Y."/>
            <person name="Nagai Y."/>
            <person name="Toyoda A."/>
            <person name="Suzuki Y."/>
            <person name="Arimoto A."/>
            <person name="Ishii H."/>
            <person name="Satoh N."/>
            <person name="Nishiyama T."/>
            <person name="Hasebe M."/>
            <person name="Maruyama T."/>
            <person name="Minagawa J."/>
            <person name="Obokata J."/>
            <person name="Shigenobu S."/>
        </authorList>
    </citation>
    <scope>NUCLEOTIDE SEQUENCE [LARGE SCALE GENOMIC DNA]</scope>
</reference>
<dbReference type="InterPro" id="IPR004269">
    <property type="entry name" value="Folate_rcpt"/>
</dbReference>
<dbReference type="Proteomes" id="UP000735302">
    <property type="component" value="Unassembled WGS sequence"/>
</dbReference>
<evidence type="ECO:0000313" key="7">
    <source>
        <dbReference type="Proteomes" id="UP000735302"/>
    </source>
</evidence>